<protein>
    <submittedName>
        <fullName evidence="7">Membrane protein</fullName>
    </submittedName>
</protein>
<dbReference type="Proteomes" id="UP000316612">
    <property type="component" value="Unassembled WGS sequence"/>
</dbReference>
<dbReference type="EMBL" id="BJNY01000011">
    <property type="protein sequence ID" value="GED06586.1"/>
    <property type="molecule type" value="Genomic_DNA"/>
</dbReference>
<evidence type="ECO:0000256" key="3">
    <source>
        <dbReference type="ARBA" id="ARBA00022692"/>
    </source>
</evidence>
<proteinExistence type="inferred from homology"/>
<comment type="caution">
    <text evidence="7">The sequence shown here is derived from an EMBL/GenBank/DDBJ whole genome shotgun (WGS) entry which is preliminary data.</text>
</comment>
<feature type="transmembrane region" description="Helical" evidence="6">
    <location>
        <begin position="105"/>
        <end position="122"/>
    </location>
</feature>
<dbReference type="GO" id="GO:0016020">
    <property type="term" value="C:membrane"/>
    <property type="evidence" value="ECO:0007669"/>
    <property type="project" value="UniProtKB-SubCell"/>
</dbReference>
<dbReference type="OrthoDB" id="4350515at2"/>
<reference evidence="7 8" key="1">
    <citation type="submission" date="2019-06" db="EMBL/GenBank/DDBJ databases">
        <title>Whole genome shotgun sequence of Glutamicibacter uratoxydans NBRC 15515.</title>
        <authorList>
            <person name="Hosoyama A."/>
            <person name="Uohara A."/>
            <person name="Ohji S."/>
            <person name="Ichikawa N."/>
        </authorList>
    </citation>
    <scope>NUCLEOTIDE SEQUENCE [LARGE SCALE GENOMIC DNA]</scope>
    <source>
        <strain evidence="7 8">NBRC 15515</strain>
    </source>
</reference>
<keyword evidence="3 6" id="KW-0812">Transmembrane</keyword>
<dbReference type="AlphaFoldDB" id="A0A4Y4DNT3"/>
<evidence type="ECO:0000313" key="7">
    <source>
        <dbReference type="EMBL" id="GED06586.1"/>
    </source>
</evidence>
<evidence type="ECO:0000256" key="5">
    <source>
        <dbReference type="ARBA" id="ARBA00023136"/>
    </source>
</evidence>
<evidence type="ECO:0000313" key="8">
    <source>
        <dbReference type="Proteomes" id="UP000316612"/>
    </source>
</evidence>
<feature type="transmembrane region" description="Helical" evidence="6">
    <location>
        <begin position="195"/>
        <end position="215"/>
    </location>
</feature>
<evidence type="ECO:0000256" key="4">
    <source>
        <dbReference type="ARBA" id="ARBA00022989"/>
    </source>
</evidence>
<gene>
    <name evidence="7" type="ORF">AUR04nite_21180</name>
</gene>
<keyword evidence="8" id="KW-1185">Reference proteome</keyword>
<comment type="subcellular location">
    <subcellularLocation>
        <location evidence="1">Membrane</location>
        <topology evidence="1">Multi-pass membrane protein</topology>
    </subcellularLocation>
</comment>
<keyword evidence="4 6" id="KW-1133">Transmembrane helix</keyword>
<comment type="similarity">
    <text evidence="2">Belongs to the TMEM86 family.</text>
</comment>
<evidence type="ECO:0000256" key="6">
    <source>
        <dbReference type="SAM" id="Phobius"/>
    </source>
</evidence>
<dbReference type="GO" id="GO:0016787">
    <property type="term" value="F:hydrolase activity"/>
    <property type="evidence" value="ECO:0007669"/>
    <property type="project" value="TreeGrafter"/>
</dbReference>
<sequence>MTFAFAIFSALSALTNWWSVAISRRRVEYVAKPLTMLLMAVAAVFAGMLGSTAGVWFAAGMALGLFGDIALLGRKEAHFMAGLGSFLLGHIAYLVSLSMLLAPKWQMAAIAAGIVVLAVLLMRKALTKLWKDFGAGLGISCIVYATTIALMVLLAWLTGSWICGIGASIFMASDSLLSSGIARRGFESDSPRERTIVMITYHVGQGLLAAGIIALTV</sequence>
<feature type="transmembrane region" description="Helical" evidence="6">
    <location>
        <begin position="37"/>
        <end position="66"/>
    </location>
</feature>
<dbReference type="RefSeq" id="WP_141364789.1">
    <property type="nucleotide sequence ID" value="NZ_BAAAJL010000013.1"/>
</dbReference>
<accession>A0A4Y4DNT3</accession>
<keyword evidence="5 6" id="KW-0472">Membrane</keyword>
<dbReference type="Pfam" id="PF07947">
    <property type="entry name" value="YhhN"/>
    <property type="match status" value="1"/>
</dbReference>
<organism evidence="7 8">
    <name type="scientific">Glutamicibacter uratoxydans</name>
    <name type="common">Arthrobacter uratoxydans</name>
    <dbReference type="NCBI Taxonomy" id="43667"/>
    <lineage>
        <taxon>Bacteria</taxon>
        <taxon>Bacillati</taxon>
        <taxon>Actinomycetota</taxon>
        <taxon>Actinomycetes</taxon>
        <taxon>Micrococcales</taxon>
        <taxon>Micrococcaceae</taxon>
        <taxon>Glutamicibacter</taxon>
    </lineage>
</organism>
<feature type="transmembrane region" description="Helical" evidence="6">
    <location>
        <begin position="164"/>
        <end position="183"/>
    </location>
</feature>
<evidence type="ECO:0000256" key="2">
    <source>
        <dbReference type="ARBA" id="ARBA00007375"/>
    </source>
</evidence>
<feature type="transmembrane region" description="Helical" evidence="6">
    <location>
        <begin position="134"/>
        <end position="158"/>
    </location>
</feature>
<evidence type="ECO:0000256" key="1">
    <source>
        <dbReference type="ARBA" id="ARBA00004141"/>
    </source>
</evidence>
<dbReference type="PANTHER" id="PTHR31885:SF6">
    <property type="entry name" value="GH04784P"/>
    <property type="match status" value="1"/>
</dbReference>
<dbReference type="PANTHER" id="PTHR31885">
    <property type="entry name" value="GH04784P"/>
    <property type="match status" value="1"/>
</dbReference>
<name>A0A4Y4DNT3_GLUUR</name>
<feature type="transmembrane region" description="Helical" evidence="6">
    <location>
        <begin position="78"/>
        <end position="99"/>
    </location>
</feature>
<dbReference type="InterPro" id="IPR012506">
    <property type="entry name" value="TMEM86B-like"/>
</dbReference>